<dbReference type="OrthoDB" id="2051525at2"/>
<organism evidence="3 4">
    <name type="scientific">[Clostridium] aminophilum</name>
    <dbReference type="NCBI Taxonomy" id="1526"/>
    <lineage>
        <taxon>Bacteria</taxon>
        <taxon>Bacillati</taxon>
        <taxon>Bacillota</taxon>
        <taxon>Clostridia</taxon>
        <taxon>Lachnospirales</taxon>
        <taxon>Lachnospiraceae</taxon>
    </lineage>
</organism>
<dbReference type="RefSeq" id="WP_074649554.1">
    <property type="nucleotide sequence ID" value="NZ_FOIL01000023.1"/>
</dbReference>
<dbReference type="Proteomes" id="UP000199820">
    <property type="component" value="Unassembled WGS sequence"/>
</dbReference>
<feature type="transmembrane region" description="Helical" evidence="2">
    <location>
        <begin position="54"/>
        <end position="74"/>
    </location>
</feature>
<dbReference type="EMBL" id="FOIL01000023">
    <property type="protein sequence ID" value="SET52527.1"/>
    <property type="molecule type" value="Genomic_DNA"/>
</dbReference>
<keyword evidence="1" id="KW-0175">Coiled coil</keyword>
<dbReference type="AlphaFoldDB" id="A0A1I0F624"/>
<proteinExistence type="predicted"/>
<evidence type="ECO:0000313" key="3">
    <source>
        <dbReference type="EMBL" id="SET52527.1"/>
    </source>
</evidence>
<reference evidence="3 4" key="1">
    <citation type="submission" date="2016-10" db="EMBL/GenBank/DDBJ databases">
        <authorList>
            <person name="de Groot N.N."/>
        </authorList>
    </citation>
    <scope>NUCLEOTIDE SEQUENCE [LARGE SCALE GENOMIC DNA]</scope>
    <source>
        <strain evidence="3 4">KH1P1</strain>
    </source>
</reference>
<keyword evidence="2" id="KW-0472">Membrane</keyword>
<name>A0A1I0F624_9FIRM</name>
<evidence type="ECO:0000256" key="1">
    <source>
        <dbReference type="SAM" id="Coils"/>
    </source>
</evidence>
<sequence>MVRKDYKLCTTYSVEGNTARVVKTQVIDLTERRKKEQQKASGFRCARVRSIGPGYAAVFFAACLITLFICLNYIRVYSSITAHQRRIDALQTEIQTLHSENVAAQTDLELKTDLSYIALAAKRDLHMVVPNADQLMYYDRSEQEYVRQREDLPPR</sequence>
<keyword evidence="4" id="KW-1185">Reference proteome</keyword>
<evidence type="ECO:0000256" key="2">
    <source>
        <dbReference type="SAM" id="Phobius"/>
    </source>
</evidence>
<dbReference type="STRING" id="1526.SAMN02910262_01135"/>
<keyword evidence="2" id="KW-1133">Transmembrane helix</keyword>
<protein>
    <recommendedName>
        <fullName evidence="5">Cell division protein FtsL</fullName>
    </recommendedName>
</protein>
<gene>
    <name evidence="3" type="ORF">SAMN04487771_10235</name>
</gene>
<accession>A0A1I0F624</accession>
<evidence type="ECO:0000313" key="4">
    <source>
        <dbReference type="Proteomes" id="UP000199820"/>
    </source>
</evidence>
<feature type="coiled-coil region" evidence="1">
    <location>
        <begin position="80"/>
        <end position="107"/>
    </location>
</feature>
<evidence type="ECO:0008006" key="5">
    <source>
        <dbReference type="Google" id="ProtNLM"/>
    </source>
</evidence>
<keyword evidence="2" id="KW-0812">Transmembrane</keyword>